<dbReference type="GeneID" id="104728868"/>
<reference evidence="4" key="2">
    <citation type="submission" date="2025-08" db="UniProtKB">
        <authorList>
            <consortium name="RefSeq"/>
        </authorList>
    </citation>
    <scope>IDENTIFICATION</scope>
    <source>
        <tissue evidence="4">Leaf</tissue>
    </source>
</reference>
<dbReference type="RefSeq" id="XP_010446097.1">
    <property type="nucleotide sequence ID" value="XM_010447795.1"/>
</dbReference>
<dbReference type="Pfam" id="PF13456">
    <property type="entry name" value="RVT_3"/>
    <property type="match status" value="1"/>
</dbReference>
<dbReference type="SUPFAM" id="SSF53098">
    <property type="entry name" value="Ribonuclease H-like"/>
    <property type="match status" value="1"/>
</dbReference>
<keyword evidence="3" id="KW-1185">Reference proteome</keyword>
<evidence type="ECO:0000259" key="1">
    <source>
        <dbReference type="Pfam" id="PF13456"/>
    </source>
</evidence>
<dbReference type="Pfam" id="PF13966">
    <property type="entry name" value="zf-RVT"/>
    <property type="match status" value="1"/>
</dbReference>
<feature type="domain" description="Reverse transcriptase zinc-binding" evidence="2">
    <location>
        <begin position="132"/>
        <end position="228"/>
    </location>
</feature>
<dbReference type="InterPro" id="IPR036397">
    <property type="entry name" value="RNaseH_sf"/>
</dbReference>
<reference evidence="3" key="1">
    <citation type="journal article" date="2014" name="Nat. Commun.">
        <title>The emerging biofuel crop Camelina sativa retains a highly undifferentiated hexaploid genome structure.</title>
        <authorList>
            <person name="Kagale S."/>
            <person name="Koh C."/>
            <person name="Nixon J."/>
            <person name="Bollina V."/>
            <person name="Clarke W.E."/>
            <person name="Tuteja R."/>
            <person name="Spillane C."/>
            <person name="Robinson S.J."/>
            <person name="Links M.G."/>
            <person name="Clarke C."/>
            <person name="Higgins E.E."/>
            <person name="Huebert T."/>
            <person name="Sharpe A.G."/>
            <person name="Parkin I.A."/>
        </authorList>
    </citation>
    <scope>NUCLEOTIDE SEQUENCE [LARGE SCALE GENOMIC DNA]</scope>
    <source>
        <strain evidence="3">cv. DH55</strain>
    </source>
</reference>
<dbReference type="Gene3D" id="3.30.420.10">
    <property type="entry name" value="Ribonuclease H-like superfamily/Ribonuclease H"/>
    <property type="match status" value="1"/>
</dbReference>
<protein>
    <submittedName>
        <fullName evidence="4">Uncharacterized protein LOC104728868</fullName>
    </submittedName>
</protein>
<dbReference type="PANTHER" id="PTHR34146:SF3">
    <property type="entry name" value="POLYNUCLEOTIDYL TRANSFERASE, RIBONUCLEASE H-LIKE SUPERFAMILY PROTEIN"/>
    <property type="match status" value="1"/>
</dbReference>
<name>A0ABM0UTI0_CAMSA</name>
<organism evidence="3 4">
    <name type="scientific">Camelina sativa</name>
    <name type="common">False flax</name>
    <name type="synonym">Myagrum sativum</name>
    <dbReference type="NCBI Taxonomy" id="90675"/>
    <lineage>
        <taxon>Eukaryota</taxon>
        <taxon>Viridiplantae</taxon>
        <taxon>Streptophyta</taxon>
        <taxon>Embryophyta</taxon>
        <taxon>Tracheophyta</taxon>
        <taxon>Spermatophyta</taxon>
        <taxon>Magnoliopsida</taxon>
        <taxon>eudicotyledons</taxon>
        <taxon>Gunneridae</taxon>
        <taxon>Pentapetalae</taxon>
        <taxon>rosids</taxon>
        <taxon>malvids</taxon>
        <taxon>Brassicales</taxon>
        <taxon>Brassicaceae</taxon>
        <taxon>Camelineae</taxon>
        <taxon>Camelina</taxon>
    </lineage>
</organism>
<proteinExistence type="predicted"/>
<dbReference type="Proteomes" id="UP000694864">
    <property type="component" value="Chromosome 11"/>
</dbReference>
<evidence type="ECO:0000313" key="3">
    <source>
        <dbReference type="Proteomes" id="UP000694864"/>
    </source>
</evidence>
<dbReference type="CDD" id="cd06222">
    <property type="entry name" value="RNase_H_like"/>
    <property type="match status" value="1"/>
</dbReference>
<feature type="domain" description="RNase H type-1" evidence="1">
    <location>
        <begin position="348"/>
        <end position="476"/>
    </location>
</feature>
<sequence length="488" mass="55789">MARVFKAKYFPKTSLLKATAKTNSSYAWKSIIHGTQLISHGLKYIVGNRAQIEVWNDNWLPLNPPKPLSEPGAYMFPHLKVSDLLYQGNWNEELLHCIMNQEDASHIRNIRPTITRSPDVISWMHTKDGVYTVKSGYHLQHKLSHDASLLVNSVQNHIASNTFSKIWNQQVPQKIKHFWWKCLHNALPTAENLKKRRILRDDNCQRCVEAIESTNHLLFQCRVSQEIWSLSLGSFHSGTSPFSNSVHQNVDFLLSFNNHQRKDVSISPFIGWHIWKARNDLLFKNKKLSIPDIINKAFMDLQQWKDSLLSNQEKTETGKSQKGEKQVFTKSVSKGELNLKANEYYCFVDGSWVSPTEIAGIGWVLYTANHKVFLQGSASINPTNTPLEVEAEALRSAVSHVVRLGYNNVKFCGDASTLFQKLGYVMEKEQKCQNEHSFLATYLQDIMYLSHTYANISFVKISCNVNTTADKLAKEARIAKSGYVISWL</sequence>
<accession>A0ABM0UTI0</accession>
<gene>
    <name evidence="4" type="primary">LOC104728868</name>
</gene>
<dbReference type="PANTHER" id="PTHR34146">
    <property type="entry name" value="POLYNUCLEOTIDYL TRANSFERASE, RIBONUCLEASE H-LIKE SUPERFAMILY PROTEIN-RELATED"/>
    <property type="match status" value="1"/>
</dbReference>
<dbReference type="InterPro" id="IPR026960">
    <property type="entry name" value="RVT-Znf"/>
</dbReference>
<evidence type="ECO:0000313" key="4">
    <source>
        <dbReference type="RefSeq" id="XP_010446097.1"/>
    </source>
</evidence>
<evidence type="ECO:0000259" key="2">
    <source>
        <dbReference type="Pfam" id="PF13966"/>
    </source>
</evidence>
<dbReference type="InterPro" id="IPR012337">
    <property type="entry name" value="RNaseH-like_sf"/>
</dbReference>
<dbReference type="InterPro" id="IPR044730">
    <property type="entry name" value="RNase_H-like_dom_plant"/>
</dbReference>
<dbReference type="InterPro" id="IPR002156">
    <property type="entry name" value="RNaseH_domain"/>
</dbReference>